<dbReference type="InterPro" id="IPR036390">
    <property type="entry name" value="WH_DNA-bd_sf"/>
</dbReference>
<dbReference type="EMBL" id="JAVREN010000005">
    <property type="protein sequence ID" value="MDT0306357.1"/>
    <property type="molecule type" value="Genomic_DNA"/>
</dbReference>
<comment type="caution">
    <text evidence="3">The sequence shown here is derived from an EMBL/GenBank/DDBJ whole genome shotgun (WGS) entry which is preliminary data.</text>
</comment>
<gene>
    <name evidence="3" type="ORF">RM780_05200</name>
</gene>
<name>A0ABU2L4B6_9ACTN</name>
<protein>
    <submittedName>
        <fullName evidence="3">PadR family transcriptional regulator</fullName>
    </submittedName>
</protein>
<sequence>MHKMRMHPGHPFDRRGGEFPPGFRRRWEGPPFDRGMGRPGGFGRPGGRVRARRGDVRAAILALLAERPMHGYEMIQELSERTGGAWRPSAGSVYPAVQLLEDEGLVTADREGGRRLLRLTDEGRAAQEAGPGERPWEQVAAGVAPGRRHLRDGIGQLVVAARQVAEAGTEEQQTEAVEIIAEARRRLYRLLAGEETTGQEARNGEAGQEDAR</sequence>
<keyword evidence="4" id="KW-1185">Reference proteome</keyword>
<dbReference type="SUPFAM" id="SSF46785">
    <property type="entry name" value="Winged helix' DNA-binding domain"/>
    <property type="match status" value="1"/>
</dbReference>
<dbReference type="PANTHER" id="PTHR43252">
    <property type="entry name" value="TRANSCRIPTIONAL REGULATOR YQJI"/>
    <property type="match status" value="1"/>
</dbReference>
<dbReference type="InterPro" id="IPR011991">
    <property type="entry name" value="ArsR-like_HTH"/>
</dbReference>
<dbReference type="Pfam" id="PF03551">
    <property type="entry name" value="PadR"/>
    <property type="match status" value="1"/>
</dbReference>
<dbReference type="Gene3D" id="1.10.10.10">
    <property type="entry name" value="Winged helix-like DNA-binding domain superfamily/Winged helix DNA-binding domain"/>
    <property type="match status" value="1"/>
</dbReference>
<proteinExistence type="predicted"/>
<feature type="region of interest" description="Disordered" evidence="1">
    <location>
        <begin position="1"/>
        <end position="50"/>
    </location>
</feature>
<evidence type="ECO:0000313" key="3">
    <source>
        <dbReference type="EMBL" id="MDT0306357.1"/>
    </source>
</evidence>
<dbReference type="RefSeq" id="WP_311629281.1">
    <property type="nucleotide sequence ID" value="NZ_JAVREN010000005.1"/>
</dbReference>
<dbReference type="Proteomes" id="UP001183388">
    <property type="component" value="Unassembled WGS sequence"/>
</dbReference>
<dbReference type="PANTHER" id="PTHR43252:SF2">
    <property type="entry name" value="TRANSCRIPTION REGULATOR, PADR-LIKE FAMILY"/>
    <property type="match status" value="1"/>
</dbReference>
<dbReference type="InterPro" id="IPR005149">
    <property type="entry name" value="Tscrpt_reg_PadR_N"/>
</dbReference>
<dbReference type="InterPro" id="IPR036388">
    <property type="entry name" value="WH-like_DNA-bd_sf"/>
</dbReference>
<evidence type="ECO:0000259" key="2">
    <source>
        <dbReference type="Pfam" id="PF03551"/>
    </source>
</evidence>
<feature type="domain" description="Transcription regulator PadR N-terminal" evidence="2">
    <location>
        <begin position="60"/>
        <end position="126"/>
    </location>
</feature>
<evidence type="ECO:0000313" key="4">
    <source>
        <dbReference type="Proteomes" id="UP001183388"/>
    </source>
</evidence>
<reference evidence="4" key="1">
    <citation type="submission" date="2023-07" db="EMBL/GenBank/DDBJ databases">
        <title>30 novel species of actinomycetes from the DSMZ collection.</title>
        <authorList>
            <person name="Nouioui I."/>
        </authorList>
    </citation>
    <scope>NUCLEOTIDE SEQUENCE [LARGE SCALE GENOMIC DNA]</scope>
    <source>
        <strain evidence="4">DSM 44917</strain>
    </source>
</reference>
<dbReference type="CDD" id="cd00090">
    <property type="entry name" value="HTH_ARSR"/>
    <property type="match status" value="1"/>
</dbReference>
<feature type="region of interest" description="Disordered" evidence="1">
    <location>
        <begin position="192"/>
        <end position="212"/>
    </location>
</feature>
<organism evidence="3 4">
    <name type="scientific">Streptomyces boetiae</name>
    <dbReference type="NCBI Taxonomy" id="3075541"/>
    <lineage>
        <taxon>Bacteria</taxon>
        <taxon>Bacillati</taxon>
        <taxon>Actinomycetota</taxon>
        <taxon>Actinomycetes</taxon>
        <taxon>Kitasatosporales</taxon>
        <taxon>Streptomycetaceae</taxon>
        <taxon>Streptomyces</taxon>
    </lineage>
</organism>
<evidence type="ECO:0000256" key="1">
    <source>
        <dbReference type="SAM" id="MobiDB-lite"/>
    </source>
</evidence>
<feature type="compositionally biased region" description="Gly residues" evidence="1">
    <location>
        <begin position="37"/>
        <end position="46"/>
    </location>
</feature>
<accession>A0ABU2L4B6</accession>